<dbReference type="SMART" id="SM00256">
    <property type="entry name" value="FBOX"/>
    <property type="match status" value="1"/>
</dbReference>
<dbReference type="CDD" id="cd22157">
    <property type="entry name" value="F-box_AtFBW1-like"/>
    <property type="match status" value="1"/>
</dbReference>
<reference evidence="2 3" key="1">
    <citation type="journal article" date="2021" name="BMC Genomics">
        <title>Datura genome reveals duplications of psychoactive alkaloid biosynthetic genes and high mutation rate following tissue culture.</title>
        <authorList>
            <person name="Rajewski A."/>
            <person name="Carter-House D."/>
            <person name="Stajich J."/>
            <person name="Litt A."/>
        </authorList>
    </citation>
    <scope>NUCLEOTIDE SEQUENCE [LARGE SCALE GENOMIC DNA]</scope>
    <source>
        <strain evidence="2">AR-01</strain>
    </source>
</reference>
<organism evidence="2 3">
    <name type="scientific">Datura stramonium</name>
    <name type="common">Jimsonweed</name>
    <name type="synonym">Common thornapple</name>
    <dbReference type="NCBI Taxonomy" id="4076"/>
    <lineage>
        <taxon>Eukaryota</taxon>
        <taxon>Viridiplantae</taxon>
        <taxon>Streptophyta</taxon>
        <taxon>Embryophyta</taxon>
        <taxon>Tracheophyta</taxon>
        <taxon>Spermatophyta</taxon>
        <taxon>Magnoliopsida</taxon>
        <taxon>eudicotyledons</taxon>
        <taxon>Gunneridae</taxon>
        <taxon>Pentapetalae</taxon>
        <taxon>asterids</taxon>
        <taxon>lamiids</taxon>
        <taxon>Solanales</taxon>
        <taxon>Solanaceae</taxon>
        <taxon>Solanoideae</taxon>
        <taxon>Datureae</taxon>
        <taxon>Datura</taxon>
    </lineage>
</organism>
<comment type="caution">
    <text evidence="2">The sequence shown here is derived from an EMBL/GenBank/DDBJ whole genome shotgun (WGS) entry which is preliminary data.</text>
</comment>
<evidence type="ECO:0000313" key="2">
    <source>
        <dbReference type="EMBL" id="MCD9639348.1"/>
    </source>
</evidence>
<feature type="domain" description="F-box" evidence="1">
    <location>
        <begin position="11"/>
        <end position="51"/>
    </location>
</feature>
<protein>
    <recommendedName>
        <fullName evidence="1">F-box domain-containing protein</fullName>
    </recommendedName>
</protein>
<keyword evidence="3" id="KW-1185">Reference proteome</keyword>
<dbReference type="EMBL" id="JACEIK010002893">
    <property type="protein sequence ID" value="MCD9639348.1"/>
    <property type="molecule type" value="Genomic_DNA"/>
</dbReference>
<accession>A0ABS8UX63</accession>
<dbReference type="PANTHER" id="PTHR31672">
    <property type="entry name" value="BNACNNG10540D PROTEIN"/>
    <property type="match status" value="1"/>
</dbReference>
<dbReference type="InterPro" id="IPR017451">
    <property type="entry name" value="F-box-assoc_interact_dom"/>
</dbReference>
<gene>
    <name evidence="2" type="ORF">HAX54_023788</name>
</gene>
<name>A0ABS8UX63_DATST</name>
<dbReference type="InterPro" id="IPR036047">
    <property type="entry name" value="F-box-like_dom_sf"/>
</dbReference>
<dbReference type="InterPro" id="IPR006527">
    <property type="entry name" value="F-box-assoc_dom_typ1"/>
</dbReference>
<evidence type="ECO:0000313" key="3">
    <source>
        <dbReference type="Proteomes" id="UP000823775"/>
    </source>
</evidence>
<dbReference type="PANTHER" id="PTHR31672:SF13">
    <property type="entry name" value="F-BOX PROTEIN CPR30-LIKE"/>
    <property type="match status" value="1"/>
</dbReference>
<dbReference type="InterPro" id="IPR011043">
    <property type="entry name" value="Gal_Oxase/kelch_b-propeller"/>
</dbReference>
<dbReference type="SUPFAM" id="SSF81383">
    <property type="entry name" value="F-box domain"/>
    <property type="match status" value="1"/>
</dbReference>
<dbReference type="NCBIfam" id="TIGR01640">
    <property type="entry name" value="F_box_assoc_1"/>
    <property type="match status" value="1"/>
</dbReference>
<evidence type="ECO:0000259" key="1">
    <source>
        <dbReference type="SMART" id="SM00256"/>
    </source>
</evidence>
<dbReference type="Proteomes" id="UP000823775">
    <property type="component" value="Unassembled WGS sequence"/>
</dbReference>
<dbReference type="InterPro" id="IPR001810">
    <property type="entry name" value="F-box_dom"/>
</dbReference>
<sequence length="402" mass="45523">MEGMDVQNCSLAGDVIVEILLRLPVKSLLRFRTVSKSWYCLLTSRDFIQMHLRHHEKLLRVSDRGPRDTPTISFFSLDDTTTIIADDEEIDEIPDFDPSSSSSLSSVAAAAVVDLPFSSTPDDEVRIVGSCNGLLCVHFNRSSSIILWNPATRKYRFLESPDCVSFYSDPFFPYIMLGFVPDTGDYKVVKVPSSTRNPKVWVYTLKSDSWEEIGAAVLHGLLPKGGSAVTLNGCLYWRSYSNDDNGLDIITSFDLCNQVFGRIKLPNPDTVTNLTVQKLVVLKGRLSMIIHCGNCINGNHYEVWVMTKQHGAAESWTKQFEFSPFSKLARPVGSWRDSELLFGYPNELSLELLSYNPFTKRTRSFQRRSTVVQMMVHEYSWTKKFIVESFSDDAIPVGNFER</sequence>
<dbReference type="InterPro" id="IPR050796">
    <property type="entry name" value="SCF_F-box_component"/>
</dbReference>
<dbReference type="Pfam" id="PF00646">
    <property type="entry name" value="F-box"/>
    <property type="match status" value="1"/>
</dbReference>
<dbReference type="SUPFAM" id="SSF50965">
    <property type="entry name" value="Galactose oxidase, central domain"/>
    <property type="match status" value="1"/>
</dbReference>
<proteinExistence type="predicted"/>
<dbReference type="Pfam" id="PF07734">
    <property type="entry name" value="FBA_1"/>
    <property type="match status" value="1"/>
</dbReference>
<dbReference type="Gene3D" id="1.20.1280.50">
    <property type="match status" value="1"/>
</dbReference>